<evidence type="ECO:0000256" key="1">
    <source>
        <dbReference type="ARBA" id="ARBA00004651"/>
    </source>
</evidence>
<proteinExistence type="predicted"/>
<keyword evidence="4 6" id="KW-1133">Transmembrane helix</keyword>
<dbReference type="GeneID" id="73903547"/>
<name>A0ABD5NMB8_9EURY</name>
<organism evidence="7 8">
    <name type="scientific">Halovivax cerinus</name>
    <dbReference type="NCBI Taxonomy" id="1487865"/>
    <lineage>
        <taxon>Archaea</taxon>
        <taxon>Methanobacteriati</taxon>
        <taxon>Methanobacteriota</taxon>
        <taxon>Stenosarchaea group</taxon>
        <taxon>Halobacteria</taxon>
        <taxon>Halobacteriales</taxon>
        <taxon>Natrialbaceae</taxon>
        <taxon>Halovivax</taxon>
    </lineage>
</organism>
<evidence type="ECO:0000313" key="7">
    <source>
        <dbReference type="EMBL" id="MFC3958162.1"/>
    </source>
</evidence>
<dbReference type="Proteomes" id="UP001595846">
    <property type="component" value="Unassembled WGS sequence"/>
</dbReference>
<feature type="transmembrane region" description="Helical" evidence="6">
    <location>
        <begin position="132"/>
        <end position="158"/>
    </location>
</feature>
<sequence length="281" mass="29376">MNGRTLRRTAIDVYRIASEHEVTILAAAFAYYAFVSIVPTVVLALVVGSLVGGEQTAAEIVAVAGDAMPDVGAVLLTEVLTAESGRTQATVIALVVAAWGALKVFRGLSISFDRIYGTAVEKSFVDHLVDALVALVAVAGGLAAMIGLGFFLGIAAAYVPFGYVLGWTGLVASLVLVFLPVYYVLPPIDVSLREVVPGALFAAVGWSVLQIAFQFYAARAGQYDAYGAVGGILLLVTWLYLAGIVILFGAVLNVVLAERVTEDGTDELVARTGDGSTDTDR</sequence>
<keyword evidence="2" id="KW-1003">Cell membrane</keyword>
<feature type="transmembrane region" description="Helical" evidence="6">
    <location>
        <begin position="164"/>
        <end position="185"/>
    </location>
</feature>
<comment type="caution">
    <text evidence="7">The sequence shown here is derived from an EMBL/GenBank/DDBJ whole genome shotgun (WGS) entry which is preliminary data.</text>
</comment>
<dbReference type="PANTHER" id="PTHR30213">
    <property type="entry name" value="INNER MEMBRANE PROTEIN YHJD"/>
    <property type="match status" value="1"/>
</dbReference>
<dbReference type="NCBIfam" id="TIGR00765">
    <property type="entry name" value="yihY_not_rbn"/>
    <property type="match status" value="1"/>
</dbReference>
<evidence type="ECO:0000256" key="2">
    <source>
        <dbReference type="ARBA" id="ARBA00022475"/>
    </source>
</evidence>
<gene>
    <name evidence="7" type="ORF">ACFOUR_07225</name>
</gene>
<protein>
    <submittedName>
        <fullName evidence="7">YihY/virulence factor BrkB family protein</fullName>
    </submittedName>
</protein>
<evidence type="ECO:0000313" key="8">
    <source>
        <dbReference type="Proteomes" id="UP001595846"/>
    </source>
</evidence>
<keyword evidence="5 6" id="KW-0472">Membrane</keyword>
<evidence type="ECO:0000256" key="6">
    <source>
        <dbReference type="SAM" id="Phobius"/>
    </source>
</evidence>
<dbReference type="GO" id="GO:0005886">
    <property type="term" value="C:plasma membrane"/>
    <property type="evidence" value="ECO:0007669"/>
    <property type="project" value="UniProtKB-SubCell"/>
</dbReference>
<dbReference type="PIRSF" id="PIRSF035875">
    <property type="entry name" value="RNase_BN"/>
    <property type="match status" value="1"/>
</dbReference>
<keyword evidence="3 6" id="KW-0812">Transmembrane</keyword>
<dbReference type="AlphaFoldDB" id="A0ABD5NMB8"/>
<evidence type="ECO:0000256" key="5">
    <source>
        <dbReference type="ARBA" id="ARBA00023136"/>
    </source>
</evidence>
<feature type="transmembrane region" description="Helical" evidence="6">
    <location>
        <begin position="87"/>
        <end position="105"/>
    </location>
</feature>
<feature type="transmembrane region" description="Helical" evidence="6">
    <location>
        <begin position="197"/>
        <end position="217"/>
    </location>
</feature>
<dbReference type="RefSeq" id="WP_256530843.1">
    <property type="nucleotide sequence ID" value="NZ_CP101824.1"/>
</dbReference>
<accession>A0ABD5NMB8</accession>
<feature type="transmembrane region" description="Helical" evidence="6">
    <location>
        <begin position="229"/>
        <end position="256"/>
    </location>
</feature>
<keyword evidence="8" id="KW-1185">Reference proteome</keyword>
<dbReference type="InterPro" id="IPR017039">
    <property type="entry name" value="Virul_fac_BrkB"/>
</dbReference>
<dbReference type="Pfam" id="PF03631">
    <property type="entry name" value="Virul_fac_BrkB"/>
    <property type="match status" value="1"/>
</dbReference>
<reference evidence="7 8" key="1">
    <citation type="journal article" date="2019" name="Int. J. Syst. Evol. Microbiol.">
        <title>The Global Catalogue of Microorganisms (GCM) 10K type strain sequencing project: providing services to taxonomists for standard genome sequencing and annotation.</title>
        <authorList>
            <consortium name="The Broad Institute Genomics Platform"/>
            <consortium name="The Broad Institute Genome Sequencing Center for Infectious Disease"/>
            <person name="Wu L."/>
            <person name="Ma J."/>
        </authorList>
    </citation>
    <scope>NUCLEOTIDE SEQUENCE [LARGE SCALE GENOMIC DNA]</scope>
    <source>
        <strain evidence="7 8">IBRC-M 10256</strain>
    </source>
</reference>
<dbReference type="PANTHER" id="PTHR30213:SF0">
    <property type="entry name" value="UPF0761 MEMBRANE PROTEIN YIHY"/>
    <property type="match status" value="1"/>
</dbReference>
<dbReference type="EMBL" id="JBHSAQ010000002">
    <property type="protein sequence ID" value="MFC3958162.1"/>
    <property type="molecule type" value="Genomic_DNA"/>
</dbReference>
<evidence type="ECO:0000256" key="3">
    <source>
        <dbReference type="ARBA" id="ARBA00022692"/>
    </source>
</evidence>
<comment type="subcellular location">
    <subcellularLocation>
        <location evidence="1">Cell membrane</location>
        <topology evidence="1">Multi-pass membrane protein</topology>
    </subcellularLocation>
</comment>
<evidence type="ECO:0000256" key="4">
    <source>
        <dbReference type="ARBA" id="ARBA00022989"/>
    </source>
</evidence>
<feature type="transmembrane region" description="Helical" evidence="6">
    <location>
        <begin position="21"/>
        <end position="47"/>
    </location>
</feature>